<proteinExistence type="predicted"/>
<keyword evidence="1" id="KW-0472">Membrane</keyword>
<accession>A0ABW3CJU1</accession>
<comment type="caution">
    <text evidence="2">The sequence shown here is derived from an EMBL/GenBank/DDBJ whole genome shotgun (WGS) entry which is preliminary data.</text>
</comment>
<reference evidence="3" key="1">
    <citation type="journal article" date="2019" name="Int. J. Syst. Evol. Microbiol.">
        <title>The Global Catalogue of Microorganisms (GCM) 10K type strain sequencing project: providing services to taxonomists for standard genome sequencing and annotation.</title>
        <authorList>
            <consortium name="The Broad Institute Genomics Platform"/>
            <consortium name="The Broad Institute Genome Sequencing Center for Infectious Disease"/>
            <person name="Wu L."/>
            <person name="Ma J."/>
        </authorList>
    </citation>
    <scope>NUCLEOTIDE SEQUENCE [LARGE SCALE GENOMIC DNA]</scope>
    <source>
        <strain evidence="3">JCM 31696</strain>
    </source>
</reference>
<protein>
    <submittedName>
        <fullName evidence="2">Uncharacterized protein</fullName>
    </submittedName>
</protein>
<gene>
    <name evidence="2" type="ORF">ACFQ07_21445</name>
</gene>
<feature type="transmembrane region" description="Helical" evidence="1">
    <location>
        <begin position="203"/>
        <end position="223"/>
    </location>
</feature>
<feature type="non-terminal residue" evidence="2">
    <location>
        <position position="1"/>
    </location>
</feature>
<evidence type="ECO:0000313" key="2">
    <source>
        <dbReference type="EMBL" id="MFD0854819.1"/>
    </source>
</evidence>
<organism evidence="2 3">
    <name type="scientific">Actinomadura adrarensis</name>
    <dbReference type="NCBI Taxonomy" id="1819600"/>
    <lineage>
        <taxon>Bacteria</taxon>
        <taxon>Bacillati</taxon>
        <taxon>Actinomycetota</taxon>
        <taxon>Actinomycetes</taxon>
        <taxon>Streptosporangiales</taxon>
        <taxon>Thermomonosporaceae</taxon>
        <taxon>Actinomadura</taxon>
    </lineage>
</organism>
<feature type="transmembrane region" description="Helical" evidence="1">
    <location>
        <begin position="254"/>
        <end position="272"/>
    </location>
</feature>
<feature type="transmembrane region" description="Helical" evidence="1">
    <location>
        <begin position="230"/>
        <end position="248"/>
    </location>
</feature>
<evidence type="ECO:0000256" key="1">
    <source>
        <dbReference type="SAM" id="Phobius"/>
    </source>
</evidence>
<sequence length="291" mass="32871">LALLVGFLIVRRTGWRTVTAAIVAGALPVVLYSMWFHTAHGRYALSDSDGVFLYSRTMAFADCEKMKPPERLRPLCDPRPADQRPLSQMYIWDRSSPLHRMGKDAFTPEVNEPAREFAVLAIRTQPLDYLSVVLTDFARSFSWDRQVWPDRNSYQQYEFDRINEERAPWLAAELARYDPSHEPTEIVDPYAGFLAEYQRYARLPGTLLGLILLGGLFGLVARWREWGGPALLPWTMAVAMLVIPAATAEFGHRYVLGAVPLACLAAALSLATPRKDETRAPKPERTPTPPR</sequence>
<evidence type="ECO:0000313" key="3">
    <source>
        <dbReference type="Proteomes" id="UP001597083"/>
    </source>
</evidence>
<dbReference type="EMBL" id="JBHTIR010003198">
    <property type="protein sequence ID" value="MFD0854819.1"/>
    <property type="molecule type" value="Genomic_DNA"/>
</dbReference>
<keyword evidence="3" id="KW-1185">Reference proteome</keyword>
<name>A0ABW3CJU1_9ACTN</name>
<keyword evidence="1" id="KW-1133">Transmembrane helix</keyword>
<keyword evidence="1" id="KW-0812">Transmembrane</keyword>
<dbReference type="Proteomes" id="UP001597083">
    <property type="component" value="Unassembled WGS sequence"/>
</dbReference>